<reference evidence="2 3" key="1">
    <citation type="submission" date="2019-08" db="EMBL/GenBank/DDBJ databases">
        <title>Complete genome sequence of Rhodanobacter glycinis strain T01E-68 isolated from tomato root.</title>
        <authorList>
            <person name="Weon H.-Y."/>
            <person name="Lee S.A."/>
        </authorList>
    </citation>
    <scope>NUCLEOTIDE SEQUENCE [LARGE SCALE GENOMIC DNA]</scope>
    <source>
        <strain evidence="2 3">T01E-68</strain>
    </source>
</reference>
<dbReference type="KEGG" id="rgl:CS053_15865"/>
<feature type="transmembrane region" description="Helical" evidence="1">
    <location>
        <begin position="7"/>
        <end position="28"/>
    </location>
</feature>
<evidence type="ECO:0000313" key="2">
    <source>
        <dbReference type="EMBL" id="QEE25820.1"/>
    </source>
</evidence>
<keyword evidence="1" id="KW-0812">Transmembrane</keyword>
<gene>
    <name evidence="2" type="ORF">CS053_15865</name>
</gene>
<proteinExistence type="predicted"/>
<dbReference type="EMBL" id="CP042807">
    <property type="protein sequence ID" value="QEE25820.1"/>
    <property type="molecule type" value="Genomic_DNA"/>
</dbReference>
<evidence type="ECO:0000313" key="3">
    <source>
        <dbReference type="Proteomes" id="UP000321807"/>
    </source>
</evidence>
<dbReference type="AlphaFoldDB" id="A0A5B9E5A7"/>
<dbReference type="RefSeq" id="WP_147628110.1">
    <property type="nucleotide sequence ID" value="NZ_CP042807.1"/>
</dbReference>
<dbReference type="Proteomes" id="UP000321807">
    <property type="component" value="Chromosome"/>
</dbReference>
<accession>A0A5B9E5A7</accession>
<feature type="transmembrane region" description="Helical" evidence="1">
    <location>
        <begin position="40"/>
        <end position="59"/>
    </location>
</feature>
<protein>
    <submittedName>
        <fullName evidence="2">Uncharacterized protein</fullName>
    </submittedName>
</protein>
<keyword evidence="1" id="KW-0472">Membrane</keyword>
<keyword evidence="1" id="KW-1133">Transmembrane helix</keyword>
<evidence type="ECO:0000256" key="1">
    <source>
        <dbReference type="SAM" id="Phobius"/>
    </source>
</evidence>
<name>A0A5B9E5A7_9GAMM</name>
<sequence>MGTKNWFVRCLIIALCLFLGAGIFYRFVCIAPAGDLDPGMLVVLALLVILVLSESFNNFSLGSLLSMSKDVAEKKAQVSDLKVENRELRSQVISIATTVSQRQTSTNILGLPQDIARMFTVTAAGEAEVEEKQADEQVPAQEHQEYRPARKRLDRRKLEQFSIERFLKVNELVQFPAVREAKLTAQMEIVDPVSTSSPIFDAYVTSLDAEIFIEVQVTNRFGIMSFQRDRLYVMLTKLSRYRALKKTNVFLALVLVSIPGEEVRPSQLSRLFTEFQPAISGGLLRIVDITPTEQEAAGFYEVDD</sequence>
<organism evidence="2 3">
    <name type="scientific">Rhodanobacter glycinis</name>
    <dbReference type="NCBI Taxonomy" id="582702"/>
    <lineage>
        <taxon>Bacteria</taxon>
        <taxon>Pseudomonadati</taxon>
        <taxon>Pseudomonadota</taxon>
        <taxon>Gammaproteobacteria</taxon>
        <taxon>Lysobacterales</taxon>
        <taxon>Rhodanobacteraceae</taxon>
        <taxon>Rhodanobacter</taxon>
    </lineage>
</organism>